<dbReference type="AlphaFoldDB" id="A0A9D7DX90"/>
<evidence type="ECO:0000256" key="1">
    <source>
        <dbReference type="SAM" id="MobiDB-lite"/>
    </source>
</evidence>
<dbReference type="InterPro" id="IPR009091">
    <property type="entry name" value="RCC1/BLIP-II"/>
</dbReference>
<dbReference type="InterPro" id="IPR051553">
    <property type="entry name" value="Ran_GTPase-activating"/>
</dbReference>
<dbReference type="SUPFAM" id="SSF69318">
    <property type="entry name" value="Integrin alpha N-terminal domain"/>
    <property type="match status" value="1"/>
</dbReference>
<evidence type="ECO:0000313" key="2">
    <source>
        <dbReference type="EMBL" id="MBK6972538.1"/>
    </source>
</evidence>
<dbReference type="PANTHER" id="PTHR45982:SF1">
    <property type="entry name" value="REGULATOR OF CHROMOSOME CONDENSATION"/>
    <property type="match status" value="1"/>
</dbReference>
<dbReference type="Pfam" id="PF13540">
    <property type="entry name" value="RCC1_2"/>
    <property type="match status" value="1"/>
</dbReference>
<protein>
    <recommendedName>
        <fullName evidence="4">RCC1 repeat-containing protein</fullName>
    </recommendedName>
</protein>
<dbReference type="InterPro" id="IPR028994">
    <property type="entry name" value="Integrin_alpha_N"/>
</dbReference>
<dbReference type="InterPro" id="IPR000408">
    <property type="entry name" value="Reg_chr_condens"/>
</dbReference>
<evidence type="ECO:0008006" key="4">
    <source>
        <dbReference type="Google" id="ProtNLM"/>
    </source>
</evidence>
<dbReference type="GO" id="GO:0005085">
    <property type="term" value="F:guanyl-nucleotide exchange factor activity"/>
    <property type="evidence" value="ECO:0007669"/>
    <property type="project" value="TreeGrafter"/>
</dbReference>
<dbReference type="GO" id="GO:0005737">
    <property type="term" value="C:cytoplasm"/>
    <property type="evidence" value="ECO:0007669"/>
    <property type="project" value="TreeGrafter"/>
</dbReference>
<accession>A0A9D7DX90</accession>
<feature type="region of interest" description="Disordered" evidence="1">
    <location>
        <begin position="35"/>
        <end position="59"/>
    </location>
</feature>
<gene>
    <name evidence="2" type="ORF">IPH26_06175</name>
</gene>
<dbReference type="Gene3D" id="2.130.10.30">
    <property type="entry name" value="Regulator of chromosome condensation 1/beta-lactamase-inhibitor protein II"/>
    <property type="match status" value="2"/>
</dbReference>
<sequence length="746" mass="78942">MMAAGSGILDQMSKKSLSHLLADKRGMGRWRMQAAMRIDSDDSRHSRSKPTGEAGMKQKQGLVGHALRVLSISILVAAQWVAAPVVHAGVKPQIVAAVQHGLALKSDGTVWTWGSNTFGELGDGTFTIRPSPVLVSGLSCVTAIAASGSHGLAVRCDGTVWAWGANHVGQLGLSQQNGALPGYPAPRQVLGIGGVVAVVAVEGQSFALKSDGSVWSWGSDAGVRRVLLPSSVVSISSQFRHALALLSDGTVWGWGHMQFGELGVPWNGNPSVVVASAPIPVPGLDDVIAIQAGSDMSWAVKSDGSLWAFGFWGYGGLGVGGQVNVGTSFASRSSPAQVPNISGVTSVWPTGSQTYALQSDGTLWGWGSGPITPLVSPVPSSLSSLAPFRMLSGDFNLRLALKGDGTVLSWGTNSVGELGNGTTQYCECNTPAPVKDLLLGSKHPPGDDLVIDFGVGNGLWMWLNNLSWQQLHGVPARLVATADMDFNGRDDVVVDFGSPYGIWVWMNNSNWVPLHGTSARHIVRADMEGNGQDDVVIDFGPQYGIWVRMNNSNWVDLHGISAEHITAADMDNNGQDDLVIDFGPQYGIWVRMNNRDWVPLHGTSAKSITAADMDNNGQDDLVIDFGPQYGIWVRMNNRDWVPLHGTSALSVAAVDIDNNGMDDVVIDFGPQYGIWVRMNNANWVLLHGVSAQHITGADLDGNGQGDVIVDFGSAGGGIWARMNNSNWVQINGVGAASITAGQIDGN</sequence>
<name>A0A9D7DX90_9PROT</name>
<dbReference type="Pfam" id="PF00415">
    <property type="entry name" value="RCC1"/>
    <property type="match status" value="3"/>
</dbReference>
<reference evidence="2" key="1">
    <citation type="submission" date="2020-10" db="EMBL/GenBank/DDBJ databases">
        <title>Connecting structure to function with the recovery of over 1000 high-quality activated sludge metagenome-assembled genomes encoding full-length rRNA genes using long-read sequencing.</title>
        <authorList>
            <person name="Singleton C.M."/>
            <person name="Petriglieri F."/>
            <person name="Kristensen J.M."/>
            <person name="Kirkegaard R.H."/>
            <person name="Michaelsen T.Y."/>
            <person name="Andersen M.H."/>
            <person name="Karst S.M."/>
            <person name="Dueholm M.S."/>
            <person name="Nielsen P.H."/>
            <person name="Albertsen M."/>
        </authorList>
    </citation>
    <scope>NUCLEOTIDE SEQUENCE</scope>
    <source>
        <strain evidence="2">Bjer_18-Q3-R1-45_BAT3C.347</strain>
    </source>
</reference>
<dbReference type="EMBL" id="JADJEV010000003">
    <property type="protein sequence ID" value="MBK6972538.1"/>
    <property type="molecule type" value="Genomic_DNA"/>
</dbReference>
<dbReference type="PANTHER" id="PTHR45982">
    <property type="entry name" value="REGULATOR OF CHROMOSOME CONDENSATION"/>
    <property type="match status" value="1"/>
</dbReference>
<organism evidence="2 3">
    <name type="scientific">Candidatus Methylophosphatis roskildensis</name>
    <dbReference type="NCBI Taxonomy" id="2899263"/>
    <lineage>
        <taxon>Bacteria</taxon>
        <taxon>Pseudomonadati</taxon>
        <taxon>Pseudomonadota</taxon>
        <taxon>Betaproteobacteria</taxon>
        <taxon>Nitrosomonadales</taxon>
        <taxon>Sterolibacteriaceae</taxon>
        <taxon>Candidatus Methylophosphatis</taxon>
    </lineage>
</organism>
<dbReference type="Proteomes" id="UP000807785">
    <property type="component" value="Unassembled WGS sequence"/>
</dbReference>
<dbReference type="PRINTS" id="PR00633">
    <property type="entry name" value="RCCNDNSATION"/>
</dbReference>
<comment type="caution">
    <text evidence="2">The sequence shown here is derived from an EMBL/GenBank/DDBJ whole genome shotgun (WGS) entry which is preliminary data.</text>
</comment>
<dbReference type="SUPFAM" id="SSF50985">
    <property type="entry name" value="RCC1/BLIP-II"/>
    <property type="match status" value="1"/>
</dbReference>
<dbReference type="PROSITE" id="PS50012">
    <property type="entry name" value="RCC1_3"/>
    <property type="match status" value="4"/>
</dbReference>
<proteinExistence type="predicted"/>
<evidence type="ECO:0000313" key="3">
    <source>
        <dbReference type="Proteomes" id="UP000807785"/>
    </source>
</evidence>